<feature type="transmembrane region" description="Helical" evidence="1">
    <location>
        <begin position="353"/>
        <end position="370"/>
    </location>
</feature>
<dbReference type="InterPro" id="IPR010288">
    <property type="entry name" value="EcsB_ABC"/>
</dbReference>
<keyword evidence="1" id="KW-0812">Transmembrane</keyword>
<gene>
    <name evidence="2" type="ORF">HZY85_05180</name>
</gene>
<organism evidence="2 3">
    <name type="scientific">Gemelliphila palaticanis</name>
    <dbReference type="NCBI Taxonomy" id="81950"/>
    <lineage>
        <taxon>Bacteria</taxon>
        <taxon>Bacillati</taxon>
        <taxon>Bacillota</taxon>
        <taxon>Bacilli</taxon>
        <taxon>Bacillales</taxon>
        <taxon>Gemellaceae</taxon>
        <taxon>Gemelliphila</taxon>
    </lineage>
</organism>
<name>A0ABX2T2Z6_9BACL</name>
<dbReference type="RefSeq" id="WP_179941379.1">
    <property type="nucleotide sequence ID" value="NZ_JACBYF010000009.1"/>
</dbReference>
<feature type="transmembrane region" description="Helical" evidence="1">
    <location>
        <begin position="376"/>
        <end position="394"/>
    </location>
</feature>
<keyword evidence="1" id="KW-0472">Membrane</keyword>
<feature type="transmembrane region" description="Helical" evidence="1">
    <location>
        <begin position="104"/>
        <end position="124"/>
    </location>
</feature>
<dbReference type="PIRSF" id="PIRSF037259">
    <property type="entry name" value="EcsB_ABC"/>
    <property type="match status" value="1"/>
</dbReference>
<feature type="transmembrane region" description="Helical" evidence="1">
    <location>
        <begin position="61"/>
        <end position="82"/>
    </location>
</feature>
<keyword evidence="1" id="KW-1133">Transmembrane helix</keyword>
<evidence type="ECO:0000256" key="1">
    <source>
        <dbReference type="SAM" id="Phobius"/>
    </source>
</evidence>
<sequence>MSNITTIFSDRIIKEKEKRATYNKYIFNSHLVMFLLISFGAILFNYSSWLDIAKNIEMKSVLLVLLIIMAYLLSTMKIKTFIKEADSVFLLPLENRYKEVIKKLYIPTIITRIFFAIFFIFVSYPIIKKLGLLDNNIYVLLSFIVSIVVTIIIYTIQTYKLVIYGTLDNKYIALTFVTYLLSSILFVLELLNISLLVVLLVSYLYKKYISVNVNWYGAAEYDSSRQEKYLKLVNMFVDVPIDVVKVKRRKYLDILLPSLNEKNFNKENSYNYYFLRAFLRQENTIFLVLRLFLVALLFLYNFNNMYVSFIVIVSFNYLSVIQLLPLYKRLTSIIWFYTIPVKNEVKLKSFKKLINIVLAIFTIILVLIYVIITKDIIYSIIPIILSLIINNYFLKKLK</sequence>
<accession>A0ABX2T2Z6</accession>
<proteinExistence type="predicted"/>
<feature type="transmembrane region" description="Helical" evidence="1">
    <location>
        <begin position="306"/>
        <end position="327"/>
    </location>
</feature>
<protein>
    <submittedName>
        <fullName evidence="2">ABC transporter permease</fullName>
    </submittedName>
</protein>
<evidence type="ECO:0000313" key="3">
    <source>
        <dbReference type="Proteomes" id="UP000531840"/>
    </source>
</evidence>
<comment type="caution">
    <text evidence="2">The sequence shown here is derived from an EMBL/GenBank/DDBJ whole genome shotgun (WGS) entry which is preliminary data.</text>
</comment>
<feature type="transmembrane region" description="Helical" evidence="1">
    <location>
        <begin position="284"/>
        <end position="300"/>
    </location>
</feature>
<dbReference type="Pfam" id="PF05975">
    <property type="entry name" value="EcsB"/>
    <property type="match status" value="1"/>
</dbReference>
<feature type="transmembrane region" description="Helical" evidence="1">
    <location>
        <begin position="25"/>
        <end position="49"/>
    </location>
</feature>
<reference evidence="2 3" key="1">
    <citation type="submission" date="2020-07" db="EMBL/GenBank/DDBJ databases">
        <title>MOT database genomes.</title>
        <authorList>
            <person name="Joseph S."/>
            <person name="Aduse-Opoku J."/>
            <person name="Hashim A."/>
            <person name="Wade W."/>
            <person name="Curtis M."/>
        </authorList>
    </citation>
    <scope>NUCLEOTIDE SEQUENCE [LARGE SCALE GENOMIC DNA]</scope>
    <source>
        <strain evidence="2 3">CIP 106318</strain>
    </source>
</reference>
<feature type="transmembrane region" description="Helical" evidence="1">
    <location>
        <begin position="136"/>
        <end position="156"/>
    </location>
</feature>
<evidence type="ECO:0000313" key="2">
    <source>
        <dbReference type="EMBL" id="NYS47590.1"/>
    </source>
</evidence>
<dbReference type="EMBL" id="JACBYF010000009">
    <property type="protein sequence ID" value="NYS47590.1"/>
    <property type="molecule type" value="Genomic_DNA"/>
</dbReference>
<dbReference type="Proteomes" id="UP000531840">
    <property type="component" value="Unassembled WGS sequence"/>
</dbReference>
<feature type="transmembrane region" description="Helical" evidence="1">
    <location>
        <begin position="176"/>
        <end position="205"/>
    </location>
</feature>
<keyword evidence="3" id="KW-1185">Reference proteome</keyword>